<name>A0ABU4DUR7_9DEIO</name>
<reference evidence="3 4" key="1">
    <citation type="submission" date="2022-11" db="EMBL/GenBank/DDBJ databases">
        <title>Deinococcus ZS9-10, Low Temperature and Draught-tolerating, UV-resistant Bacteria from Continental Antarctica.</title>
        <authorList>
            <person name="Cheng L."/>
        </authorList>
    </citation>
    <scope>NUCLEOTIDE SEQUENCE [LARGE SCALE GENOMIC DNA]</scope>
    <source>
        <strain evidence="3 4">ZS9-10</strain>
    </source>
</reference>
<dbReference type="Proteomes" id="UP001276150">
    <property type="component" value="Unassembled WGS sequence"/>
</dbReference>
<dbReference type="RefSeq" id="WP_317641503.1">
    <property type="nucleotide sequence ID" value="NZ_JAPMIV010000048.1"/>
</dbReference>
<proteinExistence type="predicted"/>
<keyword evidence="4" id="KW-1185">Reference proteome</keyword>
<keyword evidence="1" id="KW-0732">Signal</keyword>
<dbReference type="EMBL" id="JAPMIV010000048">
    <property type="protein sequence ID" value="MDV6376151.1"/>
    <property type="molecule type" value="Genomic_DNA"/>
</dbReference>
<feature type="domain" description="DUF3108" evidence="2">
    <location>
        <begin position="115"/>
        <end position="200"/>
    </location>
</feature>
<accession>A0ABU4DUR7</accession>
<protein>
    <recommendedName>
        <fullName evidence="2">DUF3108 domain-containing protein</fullName>
    </recommendedName>
</protein>
<sequence length="215" mass="22197">MKTPVVLGLFSLLGVAQAACDASTFMPVGTRTYALNSGADKSSISIKTSALSGDRMKVQTTMNGKTIPVVWTCTASGMKASIPAGQGGGQVNVDAGFFPPASRWKVGYSWNSAGAVDMDAPGLGAMKMTTATTSKIVKEEKITVPAGTFTALRVDSTISMKVSLPAGTKLPRGMDLNRMMGGPTTTSAWYVRGVGLIRSSSGKDGAGMVLTEMGK</sequence>
<dbReference type="Gene3D" id="2.40.360.20">
    <property type="match status" value="1"/>
</dbReference>
<dbReference type="Pfam" id="PF21347">
    <property type="entry name" value="DUF3108_like"/>
    <property type="match status" value="1"/>
</dbReference>
<gene>
    <name evidence="3" type="ORF">ORD21_16260</name>
</gene>
<organism evidence="3 4">
    <name type="scientific">Deinococcus arenicola</name>
    <dbReference type="NCBI Taxonomy" id="2994950"/>
    <lineage>
        <taxon>Bacteria</taxon>
        <taxon>Thermotogati</taxon>
        <taxon>Deinococcota</taxon>
        <taxon>Deinococci</taxon>
        <taxon>Deinococcales</taxon>
        <taxon>Deinococcaceae</taxon>
        <taxon>Deinococcus</taxon>
    </lineage>
</organism>
<comment type="caution">
    <text evidence="3">The sequence shown here is derived from an EMBL/GenBank/DDBJ whole genome shotgun (WGS) entry which is preliminary data.</text>
</comment>
<feature type="signal peptide" evidence="1">
    <location>
        <begin position="1"/>
        <end position="18"/>
    </location>
</feature>
<dbReference type="InterPro" id="IPR049279">
    <property type="entry name" value="DUF3108-like"/>
</dbReference>
<evidence type="ECO:0000256" key="1">
    <source>
        <dbReference type="SAM" id="SignalP"/>
    </source>
</evidence>
<evidence type="ECO:0000313" key="4">
    <source>
        <dbReference type="Proteomes" id="UP001276150"/>
    </source>
</evidence>
<evidence type="ECO:0000259" key="2">
    <source>
        <dbReference type="Pfam" id="PF21347"/>
    </source>
</evidence>
<feature type="chain" id="PRO_5046629547" description="DUF3108 domain-containing protein" evidence="1">
    <location>
        <begin position="19"/>
        <end position="215"/>
    </location>
</feature>
<evidence type="ECO:0000313" key="3">
    <source>
        <dbReference type="EMBL" id="MDV6376151.1"/>
    </source>
</evidence>